<feature type="non-terminal residue" evidence="1">
    <location>
        <position position="1"/>
    </location>
</feature>
<accession>A0ABV0Q040</accession>
<evidence type="ECO:0008006" key="3">
    <source>
        <dbReference type="Google" id="ProtNLM"/>
    </source>
</evidence>
<gene>
    <name evidence="1" type="ORF">GOODEAATRI_022315</name>
</gene>
<name>A0ABV0Q040_9TELE</name>
<organism evidence="1 2">
    <name type="scientific">Goodea atripinnis</name>
    <dbReference type="NCBI Taxonomy" id="208336"/>
    <lineage>
        <taxon>Eukaryota</taxon>
        <taxon>Metazoa</taxon>
        <taxon>Chordata</taxon>
        <taxon>Craniata</taxon>
        <taxon>Vertebrata</taxon>
        <taxon>Euteleostomi</taxon>
        <taxon>Actinopterygii</taxon>
        <taxon>Neopterygii</taxon>
        <taxon>Teleostei</taxon>
        <taxon>Neoteleostei</taxon>
        <taxon>Acanthomorphata</taxon>
        <taxon>Ovalentaria</taxon>
        <taxon>Atherinomorphae</taxon>
        <taxon>Cyprinodontiformes</taxon>
        <taxon>Goodeidae</taxon>
        <taxon>Goodea</taxon>
    </lineage>
</organism>
<sequence>QETLMLSQGSCIVYIQSIDINDMLSCSTHLHHIKALPCQLLSWNKRGLSCSANPTALSVVDFQGKW</sequence>
<proteinExistence type="predicted"/>
<dbReference type="EMBL" id="JAHRIO010092232">
    <property type="protein sequence ID" value="MEQ2189153.1"/>
    <property type="molecule type" value="Genomic_DNA"/>
</dbReference>
<reference evidence="1 2" key="1">
    <citation type="submission" date="2021-06" db="EMBL/GenBank/DDBJ databases">
        <authorList>
            <person name="Palmer J.M."/>
        </authorList>
    </citation>
    <scope>NUCLEOTIDE SEQUENCE [LARGE SCALE GENOMIC DNA]</scope>
    <source>
        <strain evidence="1 2">GA_2019</strain>
        <tissue evidence="1">Muscle</tissue>
    </source>
</reference>
<protein>
    <recommendedName>
        <fullName evidence="3">Leptin receptor</fullName>
    </recommendedName>
</protein>
<dbReference type="Proteomes" id="UP001476798">
    <property type="component" value="Unassembled WGS sequence"/>
</dbReference>
<comment type="caution">
    <text evidence="1">The sequence shown here is derived from an EMBL/GenBank/DDBJ whole genome shotgun (WGS) entry which is preliminary data.</text>
</comment>
<evidence type="ECO:0000313" key="2">
    <source>
        <dbReference type="Proteomes" id="UP001476798"/>
    </source>
</evidence>
<evidence type="ECO:0000313" key="1">
    <source>
        <dbReference type="EMBL" id="MEQ2189153.1"/>
    </source>
</evidence>
<keyword evidence="2" id="KW-1185">Reference proteome</keyword>